<evidence type="ECO:0000256" key="5">
    <source>
        <dbReference type="ARBA" id="ARBA00053344"/>
    </source>
</evidence>
<dbReference type="SUPFAM" id="SSF56496">
    <property type="entry name" value="Fibrinogen C-terminal domain-like"/>
    <property type="match status" value="1"/>
</dbReference>
<dbReference type="GO" id="GO:0034116">
    <property type="term" value="P:positive regulation of heterotypic cell-cell adhesion"/>
    <property type="evidence" value="ECO:0007669"/>
    <property type="project" value="TreeGrafter"/>
</dbReference>
<keyword evidence="3" id="KW-1015">Disulfide bond</keyword>
<evidence type="ECO:0000256" key="3">
    <source>
        <dbReference type="ARBA" id="ARBA00023157"/>
    </source>
</evidence>
<dbReference type="GO" id="GO:0030674">
    <property type="term" value="F:protein-macromolecule adaptor activity"/>
    <property type="evidence" value="ECO:0007669"/>
    <property type="project" value="TreeGrafter"/>
</dbReference>
<dbReference type="CDD" id="cd00087">
    <property type="entry name" value="FReD"/>
    <property type="match status" value="1"/>
</dbReference>
<comment type="caution">
    <text evidence="7">The sequence shown here is derived from an EMBL/GenBank/DDBJ whole genome shotgun (WGS) entry which is preliminary data.</text>
</comment>
<evidence type="ECO:0000256" key="2">
    <source>
        <dbReference type="ARBA" id="ARBA00022525"/>
    </source>
</evidence>
<keyword evidence="8" id="KW-1185">Reference proteome</keyword>
<protein>
    <recommendedName>
        <fullName evidence="6">Fibrinogen C-terminal domain-containing protein</fullName>
    </recommendedName>
</protein>
<dbReference type="Pfam" id="PF00147">
    <property type="entry name" value="Fibrinogen_C"/>
    <property type="match status" value="1"/>
</dbReference>
<dbReference type="GO" id="GO:0030246">
    <property type="term" value="F:carbohydrate binding"/>
    <property type="evidence" value="ECO:0007669"/>
    <property type="project" value="UniProtKB-ARBA"/>
</dbReference>
<dbReference type="InterPro" id="IPR014716">
    <property type="entry name" value="Fibrinogen_a/b/g_C_1"/>
</dbReference>
<evidence type="ECO:0000256" key="4">
    <source>
        <dbReference type="ARBA" id="ARBA00023180"/>
    </source>
</evidence>
<gene>
    <name evidence="7" type="ORF">V9T40_005123</name>
</gene>
<accession>A0AAN9Y3R7</accession>
<dbReference type="GO" id="GO:0005577">
    <property type="term" value="C:fibrinogen complex"/>
    <property type="evidence" value="ECO:0007669"/>
    <property type="project" value="TreeGrafter"/>
</dbReference>
<evidence type="ECO:0000259" key="6">
    <source>
        <dbReference type="PROSITE" id="PS51406"/>
    </source>
</evidence>
<dbReference type="InterPro" id="IPR037579">
    <property type="entry name" value="FIB_ANG-like"/>
</dbReference>
<organism evidence="7 8">
    <name type="scientific">Parthenolecanium corni</name>
    <dbReference type="NCBI Taxonomy" id="536013"/>
    <lineage>
        <taxon>Eukaryota</taxon>
        <taxon>Metazoa</taxon>
        <taxon>Ecdysozoa</taxon>
        <taxon>Arthropoda</taxon>
        <taxon>Hexapoda</taxon>
        <taxon>Insecta</taxon>
        <taxon>Pterygota</taxon>
        <taxon>Neoptera</taxon>
        <taxon>Paraneoptera</taxon>
        <taxon>Hemiptera</taxon>
        <taxon>Sternorrhyncha</taxon>
        <taxon>Coccoidea</taxon>
        <taxon>Coccidae</taxon>
        <taxon>Parthenolecanium</taxon>
    </lineage>
</organism>
<evidence type="ECO:0000313" key="7">
    <source>
        <dbReference type="EMBL" id="KAK7584160.1"/>
    </source>
</evidence>
<dbReference type="SMART" id="SM00186">
    <property type="entry name" value="FBG"/>
    <property type="match status" value="1"/>
</dbReference>
<dbReference type="InterPro" id="IPR036056">
    <property type="entry name" value="Fibrinogen-like_C"/>
</dbReference>
<dbReference type="PANTHER" id="PTHR47221">
    <property type="entry name" value="FIBRINOGEN ALPHA CHAIN"/>
    <property type="match status" value="1"/>
</dbReference>
<dbReference type="GO" id="GO:0005201">
    <property type="term" value="F:extracellular matrix structural constituent"/>
    <property type="evidence" value="ECO:0007669"/>
    <property type="project" value="TreeGrafter"/>
</dbReference>
<evidence type="ECO:0000313" key="8">
    <source>
        <dbReference type="Proteomes" id="UP001367676"/>
    </source>
</evidence>
<dbReference type="EMBL" id="JBBCAQ010000032">
    <property type="protein sequence ID" value="KAK7584160.1"/>
    <property type="molecule type" value="Genomic_DNA"/>
</dbReference>
<dbReference type="Proteomes" id="UP001367676">
    <property type="component" value="Unassembled WGS sequence"/>
</dbReference>
<dbReference type="AlphaFoldDB" id="A0AAN9Y3R7"/>
<dbReference type="PROSITE" id="PS51406">
    <property type="entry name" value="FIBRINOGEN_C_2"/>
    <property type="match status" value="1"/>
</dbReference>
<feature type="domain" description="Fibrinogen C-terminal" evidence="6">
    <location>
        <begin position="419"/>
        <end position="644"/>
    </location>
</feature>
<evidence type="ECO:0000256" key="1">
    <source>
        <dbReference type="ARBA" id="ARBA00004613"/>
    </source>
</evidence>
<keyword evidence="2" id="KW-0964">Secreted</keyword>
<reference evidence="7 8" key="1">
    <citation type="submission" date="2024-03" db="EMBL/GenBank/DDBJ databases">
        <title>Adaptation during the transition from Ophiocordyceps entomopathogen to insect associate is accompanied by gene loss and intensified selection.</title>
        <authorList>
            <person name="Ward C.M."/>
            <person name="Onetto C.A."/>
            <person name="Borneman A.R."/>
        </authorList>
    </citation>
    <scope>NUCLEOTIDE SEQUENCE [LARGE SCALE GENOMIC DNA]</scope>
    <source>
        <strain evidence="7">AWRI1</strain>
        <tissue evidence="7">Single Adult Female</tissue>
    </source>
</reference>
<proteinExistence type="predicted"/>
<comment type="subcellular location">
    <subcellularLocation>
        <location evidence="1">Secreted</location>
    </subcellularLocation>
</comment>
<keyword evidence="4" id="KW-0325">Glycoprotein</keyword>
<dbReference type="InterPro" id="IPR002181">
    <property type="entry name" value="Fibrinogen_a/b/g_C_dom"/>
</dbReference>
<dbReference type="Gene3D" id="3.90.215.10">
    <property type="entry name" value="Gamma Fibrinogen, chain A, domain 1"/>
    <property type="match status" value="1"/>
</dbReference>
<sequence>MRRVEALDGRLTYNIDKTDSIITKLRNLDTKLFQFVPKMSNVGGSATSAIKTTLADSYAQEGGAKQPAPAFSNQIDERLISLDHKVGDIDAKLAHLKNQLDSNYLQPPDDINAEASEKKYVNANLLDASKLLNAELESIRATTNNIDKKMQFHMSSMADTVSSIHTMVSDLHEAVVEPLTVQQQMFKTNNGTTTTTFLPPTIVKSSKIDRLVRQMHPILSVSEKMDEVWDVVVGTKTSVDDLVPKSNELLTQTQRQERAINDIHADLRQNTDKIIANLDIVERRLKKQEDDVVTLAQRPVAAELLLDPTIDRLVEYDHNRYNIIPDEVPQPTFTESATPVSPTAFTLPTVTVPTMPTTASSQLPSQQSAPFASPNSINVQAGSAAVKTSTVRNRGLIFPSVKNKPSPTNTTFTSDMYTNIKDVKGYSCLDLINAGMRHSGVYYLQIRGTTYWYLKVYCEQEIADGGWTVIQRRDDIDPRENFNRDWNDYKNGFGDPAKEFWLGNENIYMLTNNEEYSLRIELEDFEGNKRYAQYAHFKLYSEGEYYKLEIDGYEGNAGDSLNDPWYGSNNSPFSTYNKDNDRSSLNCASMLKGGWWWKSCGRGLNGLYLNDPQDLTARQGIVWFRWRGWDYTLKKASMMIRPRGSVPNS</sequence>
<dbReference type="PANTHER" id="PTHR47221:SF5">
    <property type="entry name" value="FIBRINOGEN C-TERMINAL DOMAIN-CONTAINING PROTEIN"/>
    <property type="match status" value="1"/>
</dbReference>
<comment type="function">
    <text evidence="5">Lectin involved in innate immunity. Agglutinates all types of human erythrocytes, Gram-positive and Gram-negative bacteria. Has a stronger agglutinating activity towards Gram-negative bacteria than towards Gram-positive bacteria. Specifically recognizes acetyl group-containing substances on agglutinated cells. The hemagglutinating activity was inhibited by EDTA, acetyl group-containing mono- and disaccharides, N-acetyl derivatives of amino acids, other acetyl group-containing substances, propionamide and benzamide. Enhances the antimicrobial activity of big defensin against Gram-positive bacteria but not against Gram-negative bacteria.</text>
</comment>
<dbReference type="NCBIfam" id="NF040941">
    <property type="entry name" value="GGGWT_bact"/>
    <property type="match status" value="1"/>
</dbReference>
<name>A0AAN9Y3R7_9HEMI</name>
<dbReference type="FunFam" id="3.90.215.10:FF:000001">
    <property type="entry name" value="Tenascin isoform 1"/>
    <property type="match status" value="1"/>
</dbReference>